<reference evidence="5 6" key="1">
    <citation type="submission" date="2021-12" db="EMBL/GenBank/DDBJ databases">
        <title>Discovery of the Pendulisporaceae a myxobacterial family with distinct sporulation behavior and unique specialized metabolism.</title>
        <authorList>
            <person name="Garcia R."/>
            <person name="Popoff A."/>
            <person name="Bader C.D."/>
            <person name="Loehr J."/>
            <person name="Walesch S."/>
            <person name="Walt C."/>
            <person name="Boldt J."/>
            <person name="Bunk B."/>
            <person name="Haeckl F.J.F.P.J."/>
            <person name="Gunesch A.P."/>
            <person name="Birkelbach J."/>
            <person name="Nuebel U."/>
            <person name="Pietschmann T."/>
            <person name="Bach T."/>
            <person name="Mueller R."/>
        </authorList>
    </citation>
    <scope>NUCLEOTIDE SEQUENCE [LARGE SCALE GENOMIC DNA]</scope>
    <source>
        <strain evidence="5 6">MSr12523</strain>
    </source>
</reference>
<dbReference type="CDD" id="cd03137">
    <property type="entry name" value="GATase1_AraC_1"/>
    <property type="match status" value="1"/>
</dbReference>
<dbReference type="Proteomes" id="UP001379533">
    <property type="component" value="Chromosome"/>
</dbReference>
<dbReference type="RefSeq" id="WP_394844732.1">
    <property type="nucleotide sequence ID" value="NZ_CP089982.1"/>
</dbReference>
<dbReference type="SUPFAM" id="SSF52317">
    <property type="entry name" value="Class I glutamine amidotransferase-like"/>
    <property type="match status" value="1"/>
</dbReference>
<dbReference type="SMART" id="SM00342">
    <property type="entry name" value="HTH_ARAC"/>
    <property type="match status" value="1"/>
</dbReference>
<dbReference type="SUPFAM" id="SSF46689">
    <property type="entry name" value="Homeodomain-like"/>
    <property type="match status" value="2"/>
</dbReference>
<dbReference type="InterPro" id="IPR052158">
    <property type="entry name" value="INH-QAR"/>
</dbReference>
<sequence length="333" mass="36046">MATKTSFAGFSPKRNARSPRRHLVAVLAFDGVVLGDLATPCELFGRVRTDDGRAPYEVRVCGTSSRVASELLTLHAPWRISSVDHADTVIVPGVDDVERPVPVAIQTAIRRALRRGARIASICSGAFVLAATGILDGLRATTHWLGAPELARRYPRVQVDPDVLYVDNGQVLTSAGAAAGLDLCLYLVRRDFGAEVAARAARIAVMPLERAGGQAQFIAYEPPARNGTAMGNLLAWIEQHLAEELTLSVLARRAAMSSRTFCRRFREQVGTTPAAWIARARVTHAQRLLESTNLSIETIASEVGLRSSTVLRDHFARLLGTSPNAYRRAFSAA</sequence>
<keyword evidence="2" id="KW-0238">DNA-binding</keyword>
<dbReference type="Pfam" id="PF12833">
    <property type="entry name" value="HTH_18"/>
    <property type="match status" value="1"/>
</dbReference>
<dbReference type="PROSITE" id="PS00041">
    <property type="entry name" value="HTH_ARAC_FAMILY_1"/>
    <property type="match status" value="1"/>
</dbReference>
<accession>A0ABZ2KAJ5</accession>
<evidence type="ECO:0000256" key="3">
    <source>
        <dbReference type="ARBA" id="ARBA00023163"/>
    </source>
</evidence>
<dbReference type="Pfam" id="PF01965">
    <property type="entry name" value="DJ-1_PfpI"/>
    <property type="match status" value="1"/>
</dbReference>
<evidence type="ECO:0000259" key="4">
    <source>
        <dbReference type="PROSITE" id="PS01124"/>
    </source>
</evidence>
<protein>
    <submittedName>
        <fullName evidence="5">Helix-turn-helix domain-containing protein</fullName>
    </submittedName>
</protein>
<keyword evidence="1" id="KW-0805">Transcription regulation</keyword>
<name>A0ABZ2KAJ5_9BACT</name>
<feature type="domain" description="HTH araC/xylS-type" evidence="4">
    <location>
        <begin position="231"/>
        <end position="329"/>
    </location>
</feature>
<gene>
    <name evidence="5" type="ORF">LZC95_47765</name>
</gene>
<dbReference type="Gene3D" id="3.40.50.880">
    <property type="match status" value="1"/>
</dbReference>
<evidence type="ECO:0000256" key="1">
    <source>
        <dbReference type="ARBA" id="ARBA00023015"/>
    </source>
</evidence>
<dbReference type="InterPro" id="IPR018060">
    <property type="entry name" value="HTH_AraC"/>
</dbReference>
<dbReference type="PANTHER" id="PTHR43130:SF3">
    <property type="entry name" value="HTH-TYPE TRANSCRIPTIONAL REGULATOR RV1931C"/>
    <property type="match status" value="1"/>
</dbReference>
<dbReference type="InterPro" id="IPR029062">
    <property type="entry name" value="Class_I_gatase-like"/>
</dbReference>
<organism evidence="5 6">
    <name type="scientific">Pendulispora brunnea</name>
    <dbReference type="NCBI Taxonomy" id="2905690"/>
    <lineage>
        <taxon>Bacteria</taxon>
        <taxon>Pseudomonadati</taxon>
        <taxon>Myxococcota</taxon>
        <taxon>Myxococcia</taxon>
        <taxon>Myxococcales</taxon>
        <taxon>Sorangiineae</taxon>
        <taxon>Pendulisporaceae</taxon>
        <taxon>Pendulispora</taxon>
    </lineage>
</organism>
<dbReference type="InterPro" id="IPR018062">
    <property type="entry name" value="HTH_AraC-typ_CS"/>
</dbReference>
<dbReference type="InterPro" id="IPR002818">
    <property type="entry name" value="DJ-1/PfpI"/>
</dbReference>
<evidence type="ECO:0000256" key="2">
    <source>
        <dbReference type="ARBA" id="ARBA00023125"/>
    </source>
</evidence>
<dbReference type="PANTHER" id="PTHR43130">
    <property type="entry name" value="ARAC-FAMILY TRANSCRIPTIONAL REGULATOR"/>
    <property type="match status" value="1"/>
</dbReference>
<evidence type="ECO:0000313" key="6">
    <source>
        <dbReference type="Proteomes" id="UP001379533"/>
    </source>
</evidence>
<proteinExistence type="predicted"/>
<keyword evidence="6" id="KW-1185">Reference proteome</keyword>
<evidence type="ECO:0000313" key="5">
    <source>
        <dbReference type="EMBL" id="WXA94130.1"/>
    </source>
</evidence>
<keyword evidence="3" id="KW-0804">Transcription</keyword>
<dbReference type="Gene3D" id="1.10.10.60">
    <property type="entry name" value="Homeodomain-like"/>
    <property type="match status" value="1"/>
</dbReference>
<dbReference type="InterPro" id="IPR009057">
    <property type="entry name" value="Homeodomain-like_sf"/>
</dbReference>
<dbReference type="PROSITE" id="PS01124">
    <property type="entry name" value="HTH_ARAC_FAMILY_2"/>
    <property type="match status" value="1"/>
</dbReference>
<dbReference type="EMBL" id="CP089982">
    <property type="protein sequence ID" value="WXA94130.1"/>
    <property type="molecule type" value="Genomic_DNA"/>
</dbReference>